<reference evidence="1 2" key="2">
    <citation type="journal article" date="2013" name="Plant Physiol.">
        <title>A Nostoc punctiforme Sugar Transporter Necessary to Establish a Cyanobacterium-Plant Symbiosis.</title>
        <authorList>
            <person name="Ekman M."/>
            <person name="Picossi S."/>
            <person name="Campbell E.L."/>
            <person name="Meeks J.C."/>
            <person name="Flores E."/>
        </authorList>
    </citation>
    <scope>NUCLEOTIDE SEQUENCE [LARGE SCALE GENOMIC DNA]</scope>
    <source>
        <strain evidence="2">ATCC 29133 / PCC 73102</strain>
    </source>
</reference>
<evidence type="ECO:0000313" key="1">
    <source>
        <dbReference type="EMBL" id="ACC80232.1"/>
    </source>
</evidence>
<proteinExistence type="predicted"/>
<keyword evidence="2" id="KW-1185">Reference proteome</keyword>
<reference evidence="2" key="1">
    <citation type="submission" date="2008-04" db="EMBL/GenBank/DDBJ databases">
        <title>Complete sequence of chromosome of Nostoc punctiforme ATCC 29133.</title>
        <authorList>
            <consortium name="US DOE Joint Genome Institute"/>
            <person name="Copeland A."/>
            <person name="Lucas S."/>
            <person name="Lapidus A."/>
            <person name="Glavina del Rio T."/>
            <person name="Dalin E."/>
            <person name="Tice H."/>
            <person name="Pitluck S."/>
            <person name="Chain P."/>
            <person name="Malfatti S."/>
            <person name="Shin M."/>
            <person name="Vergez L."/>
            <person name="Schmutz J."/>
            <person name="Larimer F."/>
            <person name="Land M."/>
            <person name="Hauser L."/>
            <person name="Kyrpides N."/>
            <person name="Kim E."/>
            <person name="Meeks J.C."/>
            <person name="Elhai J."/>
            <person name="Campbell E.L."/>
            <person name="Thiel T."/>
            <person name="Longmire J."/>
            <person name="Potts M."/>
            <person name="Atlas R."/>
        </authorList>
    </citation>
    <scope>NUCLEOTIDE SEQUENCE [LARGE SCALE GENOMIC DNA]</scope>
    <source>
        <strain evidence="2">ATCC 29133 / PCC 73102</strain>
    </source>
</reference>
<evidence type="ECO:0000313" key="2">
    <source>
        <dbReference type="Proteomes" id="UP000001191"/>
    </source>
</evidence>
<dbReference type="EnsemblBacteria" id="ACC80232">
    <property type="protein sequence ID" value="ACC80232"/>
    <property type="gene ID" value="Npun_R1543"/>
</dbReference>
<dbReference type="Proteomes" id="UP000001191">
    <property type="component" value="Chromosome"/>
</dbReference>
<gene>
    <name evidence="1" type="ordered locus">Npun_R1543</name>
</gene>
<dbReference type="AlphaFoldDB" id="B2J0L5"/>
<organism evidence="1 2">
    <name type="scientific">Nostoc punctiforme (strain ATCC 29133 / PCC 73102)</name>
    <dbReference type="NCBI Taxonomy" id="63737"/>
    <lineage>
        <taxon>Bacteria</taxon>
        <taxon>Bacillati</taxon>
        <taxon>Cyanobacteriota</taxon>
        <taxon>Cyanophyceae</taxon>
        <taxon>Nostocales</taxon>
        <taxon>Nostocaceae</taxon>
        <taxon>Nostoc</taxon>
    </lineage>
</organism>
<dbReference type="EMBL" id="CP001037">
    <property type="protein sequence ID" value="ACC80232.1"/>
    <property type="molecule type" value="Genomic_DNA"/>
</dbReference>
<accession>B2J0L5</accession>
<protein>
    <submittedName>
        <fullName evidence="1">Uncharacterized protein</fullName>
    </submittedName>
</protein>
<dbReference type="HOGENOM" id="CLU_2130849_0_0_3"/>
<dbReference type="KEGG" id="npu:Npun_R1543"/>
<name>B2J0L5_NOSP7</name>
<sequence length="113" mass="12557">MQRIIRSNAVETSSQGDSSAMNLYNLYPYYKLALTKTSLLGELSAKITKTLVNSVQVKLKQTVEKFQSVSLPLKAAKTNQSLGKLCTHLLIDGFLAFVNIQHRQIADNFPKAI</sequence>